<proteinExistence type="predicted"/>
<sequence>MKYKLIVFDFDGTLADSFAFFVQATNTLAARYRFRPIADHEVESLRGLHARAMLRHLALPGWKLPWVARAFKRMMSRQADVVLFQGVEQALRELHLHGVRLALVTSNSYTNVCRVLGPRNMALLEYCHCDTGLFGKRARLRRILKNSGVAPHEAICIGDEIRDGEAARDVGMAFGAVAWGYTRIHALAKDAPDAIFADPADLAGQLTGVAYS</sequence>
<dbReference type="PANTHER" id="PTHR43434">
    <property type="entry name" value="PHOSPHOGLYCOLATE PHOSPHATASE"/>
    <property type="match status" value="1"/>
</dbReference>
<keyword evidence="2" id="KW-1185">Reference proteome</keyword>
<dbReference type="SFLD" id="SFLDG01129">
    <property type="entry name" value="C1.5:_HAD__Beta-PGM__Phosphata"/>
    <property type="match status" value="1"/>
</dbReference>
<dbReference type="SUPFAM" id="SSF56784">
    <property type="entry name" value="HAD-like"/>
    <property type="match status" value="1"/>
</dbReference>
<organism evidence="1 2">
    <name type="scientific">Chitiniphilus eburneus</name>
    <dbReference type="NCBI Taxonomy" id="2571148"/>
    <lineage>
        <taxon>Bacteria</taxon>
        <taxon>Pseudomonadati</taxon>
        <taxon>Pseudomonadota</taxon>
        <taxon>Betaproteobacteria</taxon>
        <taxon>Neisseriales</taxon>
        <taxon>Chitinibacteraceae</taxon>
        <taxon>Chitiniphilus</taxon>
    </lineage>
</organism>
<dbReference type="InterPro" id="IPR036412">
    <property type="entry name" value="HAD-like_sf"/>
</dbReference>
<name>A0A4U0Q0K6_9NEIS</name>
<dbReference type="OrthoDB" id="9807630at2"/>
<keyword evidence="1" id="KW-0378">Hydrolase</keyword>
<dbReference type="Gene3D" id="3.40.50.1000">
    <property type="entry name" value="HAD superfamily/HAD-like"/>
    <property type="match status" value="1"/>
</dbReference>
<comment type="caution">
    <text evidence="1">The sequence shown here is derived from an EMBL/GenBank/DDBJ whole genome shotgun (WGS) entry which is preliminary data.</text>
</comment>
<dbReference type="GO" id="GO:0006281">
    <property type="term" value="P:DNA repair"/>
    <property type="evidence" value="ECO:0007669"/>
    <property type="project" value="TreeGrafter"/>
</dbReference>
<dbReference type="AlphaFoldDB" id="A0A4U0Q0K6"/>
<dbReference type="InterPro" id="IPR023214">
    <property type="entry name" value="HAD_sf"/>
</dbReference>
<dbReference type="GO" id="GO:0005829">
    <property type="term" value="C:cytosol"/>
    <property type="evidence" value="ECO:0007669"/>
    <property type="project" value="TreeGrafter"/>
</dbReference>
<dbReference type="Pfam" id="PF13419">
    <property type="entry name" value="HAD_2"/>
    <property type="match status" value="1"/>
</dbReference>
<dbReference type="Proteomes" id="UP000310016">
    <property type="component" value="Unassembled WGS sequence"/>
</dbReference>
<dbReference type="InterPro" id="IPR023198">
    <property type="entry name" value="PGP-like_dom2"/>
</dbReference>
<dbReference type="InterPro" id="IPR041492">
    <property type="entry name" value="HAD_2"/>
</dbReference>
<gene>
    <name evidence="1" type="ORF">FAZ21_09815</name>
</gene>
<dbReference type="PANTHER" id="PTHR43434:SF13">
    <property type="entry name" value="PHOSPHOGLYCOLATE PHOSPHATASE"/>
    <property type="match status" value="1"/>
</dbReference>
<dbReference type="GO" id="GO:0008967">
    <property type="term" value="F:phosphoglycolate phosphatase activity"/>
    <property type="evidence" value="ECO:0007669"/>
    <property type="project" value="TreeGrafter"/>
</dbReference>
<dbReference type="Gene3D" id="1.10.150.240">
    <property type="entry name" value="Putative phosphatase, domain 2"/>
    <property type="match status" value="1"/>
</dbReference>
<protein>
    <submittedName>
        <fullName evidence="1">HAD family hydrolase</fullName>
    </submittedName>
</protein>
<dbReference type="RefSeq" id="WP_136773272.1">
    <property type="nucleotide sequence ID" value="NZ_CP156074.1"/>
</dbReference>
<dbReference type="InterPro" id="IPR050155">
    <property type="entry name" value="HAD-like_hydrolase_sf"/>
</dbReference>
<accession>A0A4U0Q0K6</accession>
<dbReference type="SFLD" id="SFLDS00003">
    <property type="entry name" value="Haloacid_Dehalogenase"/>
    <property type="match status" value="1"/>
</dbReference>
<dbReference type="EMBL" id="SUMF01000009">
    <property type="protein sequence ID" value="TJZ73482.1"/>
    <property type="molecule type" value="Genomic_DNA"/>
</dbReference>
<evidence type="ECO:0000313" key="1">
    <source>
        <dbReference type="EMBL" id="TJZ73482.1"/>
    </source>
</evidence>
<reference evidence="1 2" key="1">
    <citation type="submission" date="2019-04" db="EMBL/GenBank/DDBJ databases">
        <title>Chitiniphilus eburnea sp. nov., a novel chitinolytic bacterium isolated from aquaculture sludge.</title>
        <authorList>
            <person name="Sheng M."/>
        </authorList>
    </citation>
    <scope>NUCLEOTIDE SEQUENCE [LARGE SCALE GENOMIC DNA]</scope>
    <source>
        <strain evidence="1 2">HX-2-15</strain>
    </source>
</reference>
<evidence type="ECO:0000313" key="2">
    <source>
        <dbReference type="Proteomes" id="UP000310016"/>
    </source>
</evidence>